<keyword evidence="4" id="KW-0804">Transcription</keyword>
<protein>
    <submittedName>
        <fullName evidence="6">LysR family transcriptional regulator</fullName>
    </submittedName>
</protein>
<dbReference type="Gene3D" id="1.10.10.10">
    <property type="entry name" value="Winged helix-like DNA-binding domain superfamily/Winged helix DNA-binding domain"/>
    <property type="match status" value="1"/>
</dbReference>
<dbReference type="EMBL" id="JBHUIK010000004">
    <property type="protein sequence ID" value="MFD2215550.1"/>
    <property type="molecule type" value="Genomic_DNA"/>
</dbReference>
<dbReference type="PRINTS" id="PR00039">
    <property type="entry name" value="HTHLYSR"/>
</dbReference>
<evidence type="ECO:0000313" key="7">
    <source>
        <dbReference type="Proteomes" id="UP001597318"/>
    </source>
</evidence>
<evidence type="ECO:0000256" key="4">
    <source>
        <dbReference type="ARBA" id="ARBA00023163"/>
    </source>
</evidence>
<comment type="similarity">
    <text evidence="1">Belongs to the LysR transcriptional regulatory family.</text>
</comment>
<dbReference type="InterPro" id="IPR036390">
    <property type="entry name" value="WH_DNA-bd_sf"/>
</dbReference>
<organism evidence="6 7">
    <name type="scientific">Metabacillus endolithicus</name>
    <dbReference type="NCBI Taxonomy" id="1535204"/>
    <lineage>
        <taxon>Bacteria</taxon>
        <taxon>Bacillati</taxon>
        <taxon>Bacillota</taxon>
        <taxon>Bacilli</taxon>
        <taxon>Bacillales</taxon>
        <taxon>Bacillaceae</taxon>
        <taxon>Metabacillus</taxon>
    </lineage>
</organism>
<dbReference type="Pfam" id="PF03466">
    <property type="entry name" value="LysR_substrate"/>
    <property type="match status" value="1"/>
</dbReference>
<dbReference type="CDD" id="cd05466">
    <property type="entry name" value="PBP2_LTTR_substrate"/>
    <property type="match status" value="1"/>
</dbReference>
<sequence>MDNKDWDILTTIYHEKNLSKASQKLYISQPALSYRINQLEKQFKITIFIRGKKFIKFTAEGEYLVQYAQKMKNNYIKLQDQLHDINETISGELRISASSNFARYKLPTILKRFHNLHPNIKFKIQTGPTSFILESMFHELNHIYIASGNVDEKYPKMLLEQNRICLISKDPIELNELPDLPRIKFTMESSAKITDENWWQENFSRPPLISMEVDKVETCKEMVLMGLGYGIVPEYLINNDMDKEQLHTLPLTHKDGTYLLRNDWAYYFENDLNLSFVNAFVLFLKDYYSID</sequence>
<keyword evidence="2" id="KW-0805">Transcription regulation</keyword>
<dbReference type="PROSITE" id="PS50931">
    <property type="entry name" value="HTH_LYSR"/>
    <property type="match status" value="1"/>
</dbReference>
<dbReference type="PANTHER" id="PTHR30126:SF78">
    <property type="entry name" value="HTH LYSR-TYPE DOMAIN-CONTAINING PROTEIN"/>
    <property type="match status" value="1"/>
</dbReference>
<accession>A0ABW5C3N9</accession>
<evidence type="ECO:0000256" key="3">
    <source>
        <dbReference type="ARBA" id="ARBA00023125"/>
    </source>
</evidence>
<dbReference type="SUPFAM" id="SSF53850">
    <property type="entry name" value="Periplasmic binding protein-like II"/>
    <property type="match status" value="1"/>
</dbReference>
<gene>
    <name evidence="6" type="ORF">ACFSKK_17810</name>
</gene>
<evidence type="ECO:0000313" key="6">
    <source>
        <dbReference type="EMBL" id="MFD2215550.1"/>
    </source>
</evidence>
<evidence type="ECO:0000256" key="1">
    <source>
        <dbReference type="ARBA" id="ARBA00009437"/>
    </source>
</evidence>
<evidence type="ECO:0000259" key="5">
    <source>
        <dbReference type="PROSITE" id="PS50931"/>
    </source>
</evidence>
<dbReference type="Pfam" id="PF00126">
    <property type="entry name" value="HTH_1"/>
    <property type="match status" value="1"/>
</dbReference>
<proteinExistence type="inferred from homology"/>
<evidence type="ECO:0000256" key="2">
    <source>
        <dbReference type="ARBA" id="ARBA00023015"/>
    </source>
</evidence>
<dbReference type="Proteomes" id="UP001597318">
    <property type="component" value="Unassembled WGS sequence"/>
</dbReference>
<keyword evidence="3" id="KW-0238">DNA-binding</keyword>
<dbReference type="PANTHER" id="PTHR30126">
    <property type="entry name" value="HTH-TYPE TRANSCRIPTIONAL REGULATOR"/>
    <property type="match status" value="1"/>
</dbReference>
<dbReference type="InterPro" id="IPR005119">
    <property type="entry name" value="LysR_subst-bd"/>
</dbReference>
<dbReference type="Gene3D" id="3.40.190.290">
    <property type="match status" value="1"/>
</dbReference>
<feature type="domain" description="HTH lysR-type" evidence="5">
    <location>
        <begin position="1"/>
        <end position="58"/>
    </location>
</feature>
<dbReference type="SUPFAM" id="SSF46785">
    <property type="entry name" value="Winged helix' DNA-binding domain"/>
    <property type="match status" value="1"/>
</dbReference>
<dbReference type="RefSeq" id="WP_247340248.1">
    <property type="nucleotide sequence ID" value="NZ_CP095550.1"/>
</dbReference>
<dbReference type="InterPro" id="IPR036388">
    <property type="entry name" value="WH-like_DNA-bd_sf"/>
</dbReference>
<dbReference type="InterPro" id="IPR000847">
    <property type="entry name" value="LysR_HTH_N"/>
</dbReference>
<keyword evidence="7" id="KW-1185">Reference proteome</keyword>
<name>A0ABW5C3N9_9BACI</name>
<comment type="caution">
    <text evidence="6">The sequence shown here is derived from an EMBL/GenBank/DDBJ whole genome shotgun (WGS) entry which is preliminary data.</text>
</comment>
<reference evidence="7" key="1">
    <citation type="journal article" date="2019" name="Int. J. Syst. Evol. Microbiol.">
        <title>The Global Catalogue of Microorganisms (GCM) 10K type strain sequencing project: providing services to taxonomists for standard genome sequencing and annotation.</title>
        <authorList>
            <consortium name="The Broad Institute Genomics Platform"/>
            <consortium name="The Broad Institute Genome Sequencing Center for Infectious Disease"/>
            <person name="Wu L."/>
            <person name="Ma J."/>
        </authorList>
    </citation>
    <scope>NUCLEOTIDE SEQUENCE [LARGE SCALE GENOMIC DNA]</scope>
    <source>
        <strain evidence="7">CGMCC 1.15474</strain>
    </source>
</reference>